<feature type="non-terminal residue" evidence="3">
    <location>
        <position position="273"/>
    </location>
</feature>
<dbReference type="Proteomes" id="UP000515208">
    <property type="component" value="Unplaced"/>
</dbReference>
<evidence type="ECO:0000313" key="3">
    <source>
        <dbReference type="RefSeq" id="XP_010857995.1"/>
    </source>
</evidence>
<protein>
    <submittedName>
        <fullName evidence="3">Uncharacterized protein</fullName>
    </submittedName>
</protein>
<gene>
    <name evidence="3" type="primary">LOC105002849</name>
</gene>
<feature type="compositionally biased region" description="Pro residues" evidence="1">
    <location>
        <begin position="258"/>
        <end position="273"/>
    </location>
</feature>
<name>A0A6P3J3S0_BISBB</name>
<dbReference type="CTD" id="285311"/>
<reference evidence="3" key="1">
    <citation type="submission" date="2025-08" db="UniProtKB">
        <authorList>
            <consortium name="RefSeq"/>
        </authorList>
    </citation>
    <scope>IDENTIFICATION</scope>
    <source>
        <tissue evidence="3">Blood</tissue>
    </source>
</reference>
<dbReference type="AlphaFoldDB" id="A0A6P3J3S0"/>
<evidence type="ECO:0000313" key="2">
    <source>
        <dbReference type="Proteomes" id="UP000515208"/>
    </source>
</evidence>
<dbReference type="RefSeq" id="XP_010857995.1">
    <property type="nucleotide sequence ID" value="XM_010859693.1"/>
</dbReference>
<organism evidence="2 3">
    <name type="scientific">Bison bison bison</name>
    <name type="common">North American plains bison</name>
    <dbReference type="NCBI Taxonomy" id="43346"/>
    <lineage>
        <taxon>Eukaryota</taxon>
        <taxon>Metazoa</taxon>
        <taxon>Chordata</taxon>
        <taxon>Craniata</taxon>
        <taxon>Vertebrata</taxon>
        <taxon>Euteleostomi</taxon>
        <taxon>Mammalia</taxon>
        <taxon>Eutheria</taxon>
        <taxon>Laurasiatheria</taxon>
        <taxon>Artiodactyla</taxon>
        <taxon>Ruminantia</taxon>
        <taxon>Pecora</taxon>
        <taxon>Bovidae</taxon>
        <taxon>Bovinae</taxon>
        <taxon>Bison</taxon>
    </lineage>
</organism>
<dbReference type="GeneID" id="105002849"/>
<dbReference type="KEGG" id="bbis:105002849"/>
<evidence type="ECO:0000256" key="1">
    <source>
        <dbReference type="SAM" id="MobiDB-lite"/>
    </source>
</evidence>
<feature type="region of interest" description="Disordered" evidence="1">
    <location>
        <begin position="1"/>
        <end position="25"/>
    </location>
</feature>
<proteinExistence type="predicted"/>
<sequence>MPQDLGAASLPDSRAQPSLAAKSLGAAELGEQPPGWTGACGQLLPVTFGHHCPDGRGPGAQARAPHAAHLALALGLLPTAHSGALFQTARFQGAAWAPSGVSPWKESSPETDAFVGPACPNCYLWGAQHVTDPACWPDWRAPWLEFPDPCSSTRVPFASHPWMGYPPPAASGPSIWAWGICSFEPLVGSQPSSFQLQLRVPRAHAQTGCVGSQRSAPWTPRVLPYPVEPPPPYSSSPPALGGDTPEPGGVSRFSIWAPKPPCSPELCPLPPSP</sequence>
<keyword evidence="2" id="KW-1185">Reference proteome</keyword>
<feature type="region of interest" description="Disordered" evidence="1">
    <location>
        <begin position="227"/>
        <end position="273"/>
    </location>
</feature>
<accession>A0A6P3J3S0</accession>